<proteinExistence type="inferred from homology"/>
<evidence type="ECO:0000256" key="1">
    <source>
        <dbReference type="RuleBase" id="RU363099"/>
    </source>
</evidence>
<comment type="subcellular location">
    <subcellularLocation>
        <location evidence="1">Secreted</location>
        <location evidence="1">Extracellular space</location>
        <location evidence="1">Apoplast</location>
    </subcellularLocation>
</comment>
<evidence type="ECO:0000313" key="2">
    <source>
        <dbReference type="EnsemblPlants" id="OB08G20970.1"/>
    </source>
</evidence>
<keyword evidence="3" id="KW-1185">Reference proteome</keyword>
<dbReference type="EnsemblPlants" id="OB08G20970.1">
    <property type="protein sequence ID" value="OB08G20970.1"/>
    <property type="gene ID" value="OB08G20970"/>
</dbReference>
<feature type="chain" id="PRO_5008192985" description="Dirigent protein" evidence="1">
    <location>
        <begin position="33"/>
        <end position="105"/>
    </location>
</feature>
<keyword evidence="1" id="KW-0052">Apoplast</keyword>
<reference evidence="2" key="1">
    <citation type="journal article" date="2013" name="Nat. Commun.">
        <title>Whole-genome sequencing of Oryza brachyantha reveals mechanisms underlying Oryza genome evolution.</title>
        <authorList>
            <person name="Chen J."/>
            <person name="Huang Q."/>
            <person name="Gao D."/>
            <person name="Wang J."/>
            <person name="Lang Y."/>
            <person name="Liu T."/>
            <person name="Li B."/>
            <person name="Bai Z."/>
            <person name="Luis Goicoechea J."/>
            <person name="Liang C."/>
            <person name="Chen C."/>
            <person name="Zhang W."/>
            <person name="Sun S."/>
            <person name="Liao Y."/>
            <person name="Zhang X."/>
            <person name="Yang L."/>
            <person name="Song C."/>
            <person name="Wang M."/>
            <person name="Shi J."/>
            <person name="Liu G."/>
            <person name="Liu J."/>
            <person name="Zhou H."/>
            <person name="Zhou W."/>
            <person name="Yu Q."/>
            <person name="An N."/>
            <person name="Chen Y."/>
            <person name="Cai Q."/>
            <person name="Wang B."/>
            <person name="Liu B."/>
            <person name="Min J."/>
            <person name="Huang Y."/>
            <person name="Wu H."/>
            <person name="Li Z."/>
            <person name="Zhang Y."/>
            <person name="Yin Y."/>
            <person name="Song W."/>
            <person name="Jiang J."/>
            <person name="Jackson S.A."/>
            <person name="Wing R.A."/>
            <person name="Wang J."/>
            <person name="Chen M."/>
        </authorList>
    </citation>
    <scope>NUCLEOTIDE SEQUENCE [LARGE SCALE GENOMIC DNA]</scope>
    <source>
        <strain evidence="2">cv. IRGC 101232</strain>
    </source>
</reference>
<dbReference type="InterPro" id="IPR004265">
    <property type="entry name" value="Dirigent"/>
</dbReference>
<evidence type="ECO:0000313" key="3">
    <source>
        <dbReference type="Proteomes" id="UP000006038"/>
    </source>
</evidence>
<name>J3MSL7_ORYBR</name>
<dbReference type="Pfam" id="PF03018">
    <property type="entry name" value="Dirigent"/>
    <property type="match status" value="1"/>
</dbReference>
<organism evidence="2">
    <name type="scientific">Oryza brachyantha</name>
    <name type="common">malo sina</name>
    <dbReference type="NCBI Taxonomy" id="4533"/>
    <lineage>
        <taxon>Eukaryota</taxon>
        <taxon>Viridiplantae</taxon>
        <taxon>Streptophyta</taxon>
        <taxon>Embryophyta</taxon>
        <taxon>Tracheophyta</taxon>
        <taxon>Spermatophyta</taxon>
        <taxon>Magnoliopsida</taxon>
        <taxon>Liliopsida</taxon>
        <taxon>Poales</taxon>
        <taxon>Poaceae</taxon>
        <taxon>BOP clade</taxon>
        <taxon>Oryzoideae</taxon>
        <taxon>Oryzeae</taxon>
        <taxon>Oryzinae</taxon>
        <taxon>Oryza</taxon>
    </lineage>
</organism>
<feature type="signal peptide" evidence="1">
    <location>
        <begin position="1"/>
        <end position="32"/>
    </location>
</feature>
<comment type="similarity">
    <text evidence="1">Belongs to the plant dirigent protein family.</text>
</comment>
<protein>
    <recommendedName>
        <fullName evidence="1">Dirigent protein</fullName>
    </recommendedName>
</protein>
<reference evidence="2" key="2">
    <citation type="submission" date="2013-04" db="UniProtKB">
        <authorList>
            <consortium name="EnsemblPlants"/>
        </authorList>
    </citation>
    <scope>IDENTIFICATION</scope>
</reference>
<keyword evidence="1" id="KW-0732">Signal</keyword>
<comment type="subunit">
    <text evidence="1">Homodimer.</text>
</comment>
<sequence>MAAAANKPPPALLAVAAAAIACILLAADAASAAGHQAFVVAGRDRVRDETRELAVVGGTGALREATGYVLWRTAKVWSEIHMALELDVHASLPPPPQEDGAAATE</sequence>
<dbReference type="GO" id="GO:0048046">
    <property type="term" value="C:apoplast"/>
    <property type="evidence" value="ECO:0007669"/>
    <property type="project" value="UniProtKB-SubCell"/>
</dbReference>
<accession>J3MSL7</accession>
<dbReference type="PROSITE" id="PS51257">
    <property type="entry name" value="PROKAR_LIPOPROTEIN"/>
    <property type="match status" value="1"/>
</dbReference>
<comment type="function">
    <text evidence="1">Dirigent proteins impart stereoselectivity on the phenoxy radical-coupling reaction, yielding optically active lignans from two molecules of coniferyl alcohol in the biosynthesis of lignans, flavonolignans, and alkaloids and thus plays a central role in plant secondary metabolism.</text>
</comment>
<dbReference type="Proteomes" id="UP000006038">
    <property type="component" value="Chromosome 8"/>
</dbReference>
<keyword evidence="1" id="KW-0964">Secreted</keyword>
<dbReference type="HOGENOM" id="CLU_2240764_0_0_1"/>
<dbReference type="AlphaFoldDB" id="J3MSL7"/>
<dbReference type="Gramene" id="OB08G20970.1">
    <property type="protein sequence ID" value="OB08G20970.1"/>
    <property type="gene ID" value="OB08G20970"/>
</dbReference>